<sequence length="425" mass="48293">MQVSVESSEGLERKIKVVIPAEEYKNTYYKVVRKIGKTNRIPGFRKGKVPDDVVIKQFGYQVKDESVNELISKSMYQALNEAKIENLADSMPLIENIEDTGISNDFAYTFSVEVYPVVDLSEGVDTVEFKKVVGQITDEDINKMIDTLCRQQGSWEASEAEIAKENLVRIDFEGFKDGQSIEKTKAQNYPIIVGSNRMIPGFEDQLLGHKVNDEFEFNITFPADYHAADLAGQEVLFKVKVNEVMLRKPAELNDELVKSFGVEGGVDAFRADVKKNMERELNQVVFRENSDEVISKLIAKYGNIELPSREVENMFNNIKKNQKDADEAKLKESCANMIKQKIIIGAVCRKYNITPSEERVNAFIDSIASAYDQADEFKKALAKNPEQLNNIRNRAMFEQIVDEVLAKGKVTEENKSFYELVNHNF</sequence>
<evidence type="ECO:0000256" key="4">
    <source>
        <dbReference type="ARBA" id="ARBA00016902"/>
    </source>
</evidence>
<evidence type="ECO:0000313" key="16">
    <source>
        <dbReference type="Proteomes" id="UP000243745"/>
    </source>
</evidence>
<dbReference type="GO" id="GO:0005737">
    <property type="term" value="C:cytoplasm"/>
    <property type="evidence" value="ECO:0007669"/>
    <property type="project" value="UniProtKB-SubCell"/>
</dbReference>
<dbReference type="InterPro" id="IPR027304">
    <property type="entry name" value="Trigger_fact/SurA_dom_sf"/>
</dbReference>
<evidence type="ECO:0000256" key="7">
    <source>
        <dbReference type="ARBA" id="ARBA00023186"/>
    </source>
</evidence>
<dbReference type="InterPro" id="IPR008880">
    <property type="entry name" value="Trigger_fac_C"/>
</dbReference>
<dbReference type="GO" id="GO:0003755">
    <property type="term" value="F:peptidyl-prolyl cis-trans isomerase activity"/>
    <property type="evidence" value="ECO:0007669"/>
    <property type="project" value="UniProtKB-UniRule"/>
</dbReference>
<dbReference type="GO" id="GO:0051301">
    <property type="term" value="P:cell division"/>
    <property type="evidence" value="ECO:0007669"/>
    <property type="project" value="UniProtKB-KW"/>
</dbReference>
<dbReference type="PANTHER" id="PTHR30560">
    <property type="entry name" value="TRIGGER FACTOR CHAPERONE AND PEPTIDYL-PROLYL CIS/TRANS ISOMERASE"/>
    <property type="match status" value="1"/>
</dbReference>
<comment type="function">
    <text evidence="11">Involved in protein export. Acts as a chaperone by maintaining the newly synthesized protein in an open conformation. Functions as a peptidyl-prolyl cis-trans isomerase.</text>
</comment>
<dbReference type="AlphaFoldDB" id="A0A662ZIJ2"/>
<dbReference type="Gene3D" id="3.30.70.1050">
    <property type="entry name" value="Trigger factor ribosome-binding domain"/>
    <property type="match status" value="1"/>
</dbReference>
<dbReference type="SUPFAM" id="SSF54534">
    <property type="entry name" value="FKBP-like"/>
    <property type="match status" value="1"/>
</dbReference>
<dbReference type="InterPro" id="IPR037041">
    <property type="entry name" value="Trigger_fac_C_sf"/>
</dbReference>
<keyword evidence="6 11" id="KW-0697">Rotamase</keyword>
<dbReference type="GO" id="GO:0051083">
    <property type="term" value="P:'de novo' cotranslational protein folding"/>
    <property type="evidence" value="ECO:0007669"/>
    <property type="project" value="TreeGrafter"/>
</dbReference>
<evidence type="ECO:0000256" key="11">
    <source>
        <dbReference type="HAMAP-Rule" id="MF_00303"/>
    </source>
</evidence>
<comment type="domain">
    <text evidence="11">Consists of 3 domains; the N-terminus binds the ribosome, the middle domain has PPIase activity, while the C-terminus has intrinsic chaperone activity on its own.</text>
</comment>
<accession>A0A662ZIJ2</accession>
<protein>
    <recommendedName>
        <fullName evidence="4 11">Trigger factor</fullName>
        <shortName evidence="11">TF</shortName>
        <ecNumber evidence="3 11">5.2.1.8</ecNumber>
    </recommendedName>
    <alternativeName>
        <fullName evidence="10 11">PPIase</fullName>
    </alternativeName>
</protein>
<keyword evidence="16" id="KW-1185">Reference proteome</keyword>
<dbReference type="PIRSF" id="PIRSF003095">
    <property type="entry name" value="Trigger_factor"/>
    <property type="match status" value="1"/>
</dbReference>
<dbReference type="InterPro" id="IPR036611">
    <property type="entry name" value="Trigger_fac_ribosome-bd_sf"/>
</dbReference>
<dbReference type="GO" id="GO:0043022">
    <property type="term" value="F:ribosome binding"/>
    <property type="evidence" value="ECO:0007669"/>
    <property type="project" value="TreeGrafter"/>
</dbReference>
<dbReference type="Pfam" id="PF00254">
    <property type="entry name" value="FKBP_C"/>
    <property type="match status" value="1"/>
</dbReference>
<evidence type="ECO:0000256" key="10">
    <source>
        <dbReference type="ARBA" id="ARBA00029986"/>
    </source>
</evidence>
<reference evidence="15 16" key="1">
    <citation type="submission" date="2016-10" db="EMBL/GenBank/DDBJ databases">
        <authorList>
            <person name="Varghese N."/>
            <person name="Submissions S."/>
        </authorList>
    </citation>
    <scope>NUCLEOTIDE SEQUENCE [LARGE SCALE GENOMIC DNA]</scope>
    <source>
        <strain evidence="15 16">DSM 1361</strain>
    </source>
</reference>
<name>A0A662ZIJ2_9GAMM</name>
<evidence type="ECO:0000256" key="13">
    <source>
        <dbReference type="RuleBase" id="RU003914"/>
    </source>
</evidence>
<dbReference type="Gene3D" id="1.10.3120.10">
    <property type="entry name" value="Trigger factor, C-terminal domain"/>
    <property type="match status" value="1"/>
</dbReference>
<dbReference type="Pfam" id="PF05697">
    <property type="entry name" value="Trigger_N"/>
    <property type="match status" value="1"/>
</dbReference>
<organism evidence="15 16">
    <name type="scientific">Ruminobacter amylophilus</name>
    <dbReference type="NCBI Taxonomy" id="867"/>
    <lineage>
        <taxon>Bacteria</taxon>
        <taxon>Pseudomonadati</taxon>
        <taxon>Pseudomonadota</taxon>
        <taxon>Gammaproteobacteria</taxon>
        <taxon>Aeromonadales</taxon>
        <taxon>Succinivibrionaceae</taxon>
        <taxon>Ruminobacter</taxon>
    </lineage>
</organism>
<dbReference type="GO" id="GO:0044183">
    <property type="term" value="F:protein folding chaperone"/>
    <property type="evidence" value="ECO:0007669"/>
    <property type="project" value="TreeGrafter"/>
</dbReference>
<dbReference type="GO" id="GO:0015031">
    <property type="term" value="P:protein transport"/>
    <property type="evidence" value="ECO:0007669"/>
    <property type="project" value="UniProtKB-UniRule"/>
</dbReference>
<dbReference type="EMBL" id="FOXF01000035">
    <property type="protein sequence ID" value="SFP54783.1"/>
    <property type="molecule type" value="Genomic_DNA"/>
</dbReference>
<dbReference type="GO" id="GO:0043335">
    <property type="term" value="P:protein unfolding"/>
    <property type="evidence" value="ECO:0007669"/>
    <property type="project" value="TreeGrafter"/>
</dbReference>
<evidence type="ECO:0000313" key="15">
    <source>
        <dbReference type="EMBL" id="SFP54783.1"/>
    </source>
</evidence>
<evidence type="ECO:0000256" key="1">
    <source>
        <dbReference type="ARBA" id="ARBA00000971"/>
    </source>
</evidence>
<evidence type="ECO:0000256" key="6">
    <source>
        <dbReference type="ARBA" id="ARBA00023110"/>
    </source>
</evidence>
<dbReference type="FunFam" id="3.10.50.40:FF:000001">
    <property type="entry name" value="Trigger factor"/>
    <property type="match status" value="1"/>
</dbReference>
<dbReference type="InterPro" id="IPR046357">
    <property type="entry name" value="PPIase_dom_sf"/>
</dbReference>
<dbReference type="Pfam" id="PF05698">
    <property type="entry name" value="Trigger_C"/>
    <property type="match status" value="1"/>
</dbReference>
<evidence type="ECO:0000256" key="2">
    <source>
        <dbReference type="ARBA" id="ARBA00005464"/>
    </source>
</evidence>
<dbReference type="PROSITE" id="PS50059">
    <property type="entry name" value="FKBP_PPIASE"/>
    <property type="match status" value="1"/>
</dbReference>
<comment type="similarity">
    <text evidence="2 11 13">Belongs to the FKBP-type PPIase family. Tig subfamily.</text>
</comment>
<dbReference type="SUPFAM" id="SSF102735">
    <property type="entry name" value="Trigger factor ribosome-binding domain"/>
    <property type="match status" value="1"/>
</dbReference>
<feature type="domain" description="PPIase FKBP-type" evidence="14">
    <location>
        <begin position="165"/>
        <end position="225"/>
    </location>
</feature>
<evidence type="ECO:0000256" key="9">
    <source>
        <dbReference type="ARBA" id="ARBA00023306"/>
    </source>
</evidence>
<dbReference type="Proteomes" id="UP000243745">
    <property type="component" value="Unassembled WGS sequence"/>
</dbReference>
<dbReference type="PANTHER" id="PTHR30560:SF3">
    <property type="entry name" value="TRIGGER FACTOR-LIKE PROTEIN TIG, CHLOROPLASTIC"/>
    <property type="match status" value="1"/>
</dbReference>
<comment type="catalytic activity">
    <reaction evidence="1 11 12">
        <text>[protein]-peptidylproline (omega=180) = [protein]-peptidylproline (omega=0)</text>
        <dbReference type="Rhea" id="RHEA:16237"/>
        <dbReference type="Rhea" id="RHEA-COMP:10747"/>
        <dbReference type="Rhea" id="RHEA-COMP:10748"/>
        <dbReference type="ChEBI" id="CHEBI:83833"/>
        <dbReference type="ChEBI" id="CHEBI:83834"/>
        <dbReference type="EC" id="5.2.1.8"/>
    </reaction>
</comment>
<evidence type="ECO:0000259" key="14">
    <source>
        <dbReference type="PROSITE" id="PS50059"/>
    </source>
</evidence>
<dbReference type="InterPro" id="IPR005215">
    <property type="entry name" value="Trig_fac"/>
</dbReference>
<keyword evidence="9 11" id="KW-0131">Cell cycle</keyword>
<comment type="subcellular location">
    <subcellularLocation>
        <location evidence="11">Cytoplasm</location>
    </subcellularLocation>
    <text evidence="11">About half TF is bound to the ribosome near the polypeptide exit tunnel while the other half is free in the cytoplasm.</text>
</comment>
<dbReference type="InterPro" id="IPR008881">
    <property type="entry name" value="Trigger_fac_ribosome-bd_bac"/>
</dbReference>
<keyword evidence="8 11" id="KW-0413">Isomerase</keyword>
<gene>
    <name evidence="11" type="primary">tig</name>
    <name evidence="15" type="ORF">SAMN02910344_01690</name>
</gene>
<evidence type="ECO:0000256" key="8">
    <source>
        <dbReference type="ARBA" id="ARBA00023235"/>
    </source>
</evidence>
<keyword evidence="5 11" id="KW-0132">Cell division</keyword>
<dbReference type="NCBIfam" id="TIGR00115">
    <property type="entry name" value="tig"/>
    <property type="match status" value="1"/>
</dbReference>
<dbReference type="InterPro" id="IPR001179">
    <property type="entry name" value="PPIase_FKBP_dom"/>
</dbReference>
<evidence type="ECO:0000256" key="5">
    <source>
        <dbReference type="ARBA" id="ARBA00022618"/>
    </source>
</evidence>
<dbReference type="HAMAP" id="MF_00303">
    <property type="entry name" value="Trigger_factor_Tig"/>
    <property type="match status" value="1"/>
</dbReference>
<keyword evidence="7 11" id="KW-0143">Chaperone</keyword>
<dbReference type="RefSeq" id="WP_093142816.1">
    <property type="nucleotide sequence ID" value="NZ_FOXF01000035.1"/>
</dbReference>
<evidence type="ECO:0000256" key="12">
    <source>
        <dbReference type="PROSITE-ProRule" id="PRU00277"/>
    </source>
</evidence>
<dbReference type="EC" id="5.2.1.8" evidence="3 11"/>
<dbReference type="SUPFAM" id="SSF109998">
    <property type="entry name" value="Triger factor/SurA peptide-binding domain-like"/>
    <property type="match status" value="1"/>
</dbReference>
<keyword evidence="11" id="KW-0963">Cytoplasm</keyword>
<dbReference type="Gene3D" id="3.10.50.40">
    <property type="match status" value="1"/>
</dbReference>
<proteinExistence type="inferred from homology"/>
<evidence type="ECO:0000256" key="3">
    <source>
        <dbReference type="ARBA" id="ARBA00013194"/>
    </source>
</evidence>
<dbReference type="OrthoDB" id="9767721at2"/>